<evidence type="ECO:0000256" key="1">
    <source>
        <dbReference type="ARBA" id="ARBA00001946"/>
    </source>
</evidence>
<dbReference type="EC" id="3.6.1.74" evidence="8"/>
<dbReference type="InterPro" id="IPR037009">
    <property type="entry name" value="mRNA_triPase_Cet1_sf"/>
</dbReference>
<dbReference type="PANTHER" id="PTHR28118">
    <property type="entry name" value="POLYNUCLEOTIDE 5'-TRIPHOSPHATASE-RELATED"/>
    <property type="match status" value="1"/>
</dbReference>
<evidence type="ECO:0000256" key="5">
    <source>
        <dbReference type="ARBA" id="ARBA00022801"/>
    </source>
</evidence>
<feature type="compositionally biased region" description="Pro residues" evidence="9">
    <location>
        <begin position="324"/>
        <end position="341"/>
    </location>
</feature>
<evidence type="ECO:0000313" key="11">
    <source>
        <dbReference type="EMBL" id="KAK2600372.1"/>
    </source>
</evidence>
<keyword evidence="12" id="KW-1185">Reference proteome</keyword>
<comment type="catalytic activity">
    <reaction evidence="7">
        <text>a 5'-end triphospho-ribonucleoside in mRNA + H2O = a 5'-end diphospho-ribonucleoside in mRNA + phosphate + H(+)</text>
        <dbReference type="Rhea" id="RHEA:67004"/>
        <dbReference type="Rhea" id="RHEA-COMP:17164"/>
        <dbReference type="Rhea" id="RHEA-COMP:17165"/>
        <dbReference type="ChEBI" id="CHEBI:15377"/>
        <dbReference type="ChEBI" id="CHEBI:15378"/>
        <dbReference type="ChEBI" id="CHEBI:43474"/>
        <dbReference type="ChEBI" id="CHEBI:167616"/>
        <dbReference type="ChEBI" id="CHEBI:167618"/>
        <dbReference type="EC" id="3.6.1.74"/>
    </reaction>
    <physiologicalReaction direction="left-to-right" evidence="7">
        <dbReference type="Rhea" id="RHEA:67005"/>
    </physiologicalReaction>
</comment>
<keyword evidence="5 8" id="KW-0378">Hydrolase</keyword>
<dbReference type="InterPro" id="IPR004206">
    <property type="entry name" value="mRNA_triPase_Cet1"/>
</dbReference>
<dbReference type="Proteomes" id="UP001265746">
    <property type="component" value="Unassembled WGS sequence"/>
</dbReference>
<evidence type="ECO:0000256" key="4">
    <source>
        <dbReference type="ARBA" id="ARBA00022664"/>
    </source>
</evidence>
<evidence type="ECO:0000313" key="12">
    <source>
        <dbReference type="Proteomes" id="UP001265746"/>
    </source>
</evidence>
<gene>
    <name evidence="11" type="ORF">N8I77_009910</name>
</gene>
<organism evidence="11 12">
    <name type="scientific">Phomopsis amygdali</name>
    <name type="common">Fusicoccum amygdali</name>
    <dbReference type="NCBI Taxonomy" id="1214568"/>
    <lineage>
        <taxon>Eukaryota</taxon>
        <taxon>Fungi</taxon>
        <taxon>Dikarya</taxon>
        <taxon>Ascomycota</taxon>
        <taxon>Pezizomycotina</taxon>
        <taxon>Sordariomycetes</taxon>
        <taxon>Sordariomycetidae</taxon>
        <taxon>Diaporthales</taxon>
        <taxon>Diaporthaceae</taxon>
        <taxon>Diaporthe</taxon>
    </lineage>
</organism>
<comment type="caution">
    <text evidence="11">The sequence shown here is derived from an EMBL/GenBank/DDBJ whole genome shotgun (WGS) entry which is preliminary data.</text>
</comment>
<evidence type="ECO:0000256" key="3">
    <source>
        <dbReference type="ARBA" id="ARBA00006345"/>
    </source>
</evidence>
<dbReference type="Gene3D" id="3.20.100.10">
    <property type="entry name" value="mRNA triphosphatase Cet1-like"/>
    <property type="match status" value="1"/>
</dbReference>
<feature type="compositionally biased region" description="Polar residues" evidence="9">
    <location>
        <begin position="520"/>
        <end position="538"/>
    </location>
</feature>
<feature type="compositionally biased region" description="Polar residues" evidence="9">
    <location>
        <begin position="347"/>
        <end position="360"/>
    </location>
</feature>
<dbReference type="GO" id="GO:0140818">
    <property type="term" value="F:mRNA 5'-triphosphate monophosphatase activity"/>
    <property type="evidence" value="ECO:0007669"/>
    <property type="project" value="UniProtKB-EC"/>
</dbReference>
<comment type="subunit">
    <text evidence="8">Heterodimer. The mRNA-capping enzyme is composed of two separate chains alpha and beta, respectively a mRNA guanylyltransferase and an mRNA 5'-triphosphate monophosphatase.</text>
</comment>
<comment type="cofactor">
    <cofactor evidence="1 8">
        <name>Mg(2+)</name>
        <dbReference type="ChEBI" id="CHEBI:18420"/>
    </cofactor>
</comment>
<feature type="compositionally biased region" description="Pro residues" evidence="9">
    <location>
        <begin position="561"/>
        <end position="573"/>
    </location>
</feature>
<dbReference type="SUPFAM" id="SSF55154">
    <property type="entry name" value="CYTH-like phosphatases"/>
    <property type="match status" value="1"/>
</dbReference>
<feature type="compositionally biased region" description="Basic and acidic residues" evidence="9">
    <location>
        <begin position="361"/>
        <end position="373"/>
    </location>
</feature>
<dbReference type="PANTHER" id="PTHR28118:SF1">
    <property type="entry name" value="POLYNUCLEOTIDE 5'-TRIPHOSPHATASE CTL1-RELATED"/>
    <property type="match status" value="1"/>
</dbReference>
<feature type="compositionally biased region" description="Polar residues" evidence="9">
    <location>
        <begin position="295"/>
        <end position="304"/>
    </location>
</feature>
<dbReference type="GO" id="GO:0031533">
    <property type="term" value="C:mRNA capping enzyme complex"/>
    <property type="evidence" value="ECO:0007669"/>
    <property type="project" value="UniProtKB-UniRule"/>
</dbReference>
<feature type="compositionally biased region" description="Polar residues" evidence="9">
    <location>
        <begin position="386"/>
        <end position="405"/>
    </location>
</feature>
<feature type="region of interest" description="Disordered" evidence="9">
    <location>
        <begin position="1"/>
        <end position="496"/>
    </location>
</feature>
<feature type="compositionally biased region" description="Polar residues" evidence="9">
    <location>
        <begin position="113"/>
        <end position="125"/>
    </location>
</feature>
<keyword evidence="8" id="KW-0506">mRNA capping</keyword>
<evidence type="ECO:0000259" key="10">
    <source>
        <dbReference type="Pfam" id="PF02940"/>
    </source>
</evidence>
<dbReference type="EMBL" id="JAUJFL010000006">
    <property type="protein sequence ID" value="KAK2600372.1"/>
    <property type="molecule type" value="Genomic_DNA"/>
</dbReference>
<accession>A0AAD9VYV2</accession>
<dbReference type="GO" id="GO:0004651">
    <property type="term" value="F:polynucleotide 5'-phosphatase activity"/>
    <property type="evidence" value="ECO:0007669"/>
    <property type="project" value="UniProtKB-UniRule"/>
</dbReference>
<feature type="compositionally biased region" description="Polar residues" evidence="9">
    <location>
        <begin position="477"/>
        <end position="487"/>
    </location>
</feature>
<feature type="compositionally biased region" description="Basic and acidic residues" evidence="9">
    <location>
        <begin position="444"/>
        <end position="461"/>
    </location>
</feature>
<comment type="subcellular location">
    <subcellularLocation>
        <location evidence="2 8">Nucleus</location>
    </subcellularLocation>
</comment>
<dbReference type="AlphaFoldDB" id="A0AAD9VYV2"/>
<dbReference type="CDD" id="cd07470">
    <property type="entry name" value="CYTH-like_mRNA_RTPase"/>
    <property type="match status" value="1"/>
</dbReference>
<protein>
    <recommendedName>
        <fullName evidence="8">mRNA-capping enzyme subunit beta</fullName>
        <ecNumber evidence="8">3.6.1.74</ecNumber>
    </recommendedName>
    <alternativeName>
        <fullName evidence="8">mRNA 5'-phosphatase</fullName>
    </alternativeName>
    <alternativeName>
        <fullName evidence="8">mRNA 5'-triphosphate monophosphatase</fullName>
    </alternativeName>
</protein>
<feature type="compositionally biased region" description="Low complexity" evidence="9">
    <location>
        <begin position="95"/>
        <end position="105"/>
    </location>
</feature>
<feature type="compositionally biased region" description="Polar residues" evidence="9">
    <location>
        <begin position="224"/>
        <end position="258"/>
    </location>
</feature>
<sequence>MMDLASMLNEGGGPPPPAAPASGKPPPHAPAPAPSRQHTHQQHPQHPHPSTPVQTVPPPHAFRDHSQPVQASPARTLSHEHVVHQTPFASPPTYPSASTPYGAPARPAPPPLQQLSANNVRSPSAGSVHIPPSPYSRQASAGTASAGYPFPSPGHPLPDSASPVQQSRYPPGVAYQPRDSYSHGSVPIQSPGPAAVYSQGHHSIPPQTPPVGTPGGAHPYLAQHQRSMSIHSNSTPTSAQSQHQFLPQQFASPSSTGHQPPPERIRQPSQPSTPLGPPLSAGQRQQSAGPPGFAQPQSPYQQRLPSSGQPYPPYPSQQPQQQQQPPPPQVSPRVPPRPQASPYPSVQRTSSMLENSQATDAQRRSLSHSERGRSLSVSPKTRVPSLPSSAGHHSQASISGPSGQPSDWDHREPQQVPPNSLQGRAEAPPASATRLERASTPAKRKMDDRDVQPDELDRQEPRPPPFEANGVHRQHTSTRPGRSSNSPMIARRKRRHAAPPIWAHVYNKDSLRNANFTLRKSTGNHGQINGKADQSNSARQDRSASRHASPETARSNAQASAPPPASNQTPPAPATSQKPNLLGPWEITVSNSTPFDEMCRTVADFLFVLVVNNSELGSIHDPNNGVQYEIEAKLGHLTDRNSPNQRMPFQVQSEAVLAHSNNTSFVSSMTEAQHKGYNEFLNFLVAEASPQNPKNRNSPDARVPINYVHLHESDRFYKVPNHMRQNLHPALHQLLGNKSAAVRVTTDQKTGKAKAAIIKGKVADLHIVFPQCDLDCRISVNVEVDWTHPIDELEELNQAGGRDSKADRHKDRLSYRQGNYRVDLTQVTQTEPGPNHTSHHVKIHELEIELDAGAVIEQGGRAMRGEPHNYDFLVEGFVNNIRMLARKARELVPPA</sequence>
<keyword evidence="6 8" id="KW-0539">Nucleus</keyword>
<dbReference type="Pfam" id="PF02940">
    <property type="entry name" value="mRNA_triPase"/>
    <property type="match status" value="1"/>
</dbReference>
<comment type="function">
    <text evidence="8">First step of mRNA capping. Converts the 5'-triphosphate end of a nascent mRNA chain into a diphosphate end.</text>
</comment>
<reference evidence="11" key="1">
    <citation type="submission" date="2023-06" db="EMBL/GenBank/DDBJ databases">
        <authorList>
            <person name="Noh H."/>
        </authorList>
    </citation>
    <scope>NUCLEOTIDE SEQUENCE</scope>
    <source>
        <strain evidence="11">DUCC20226</strain>
    </source>
</reference>
<evidence type="ECO:0000256" key="6">
    <source>
        <dbReference type="ARBA" id="ARBA00023242"/>
    </source>
</evidence>
<keyword evidence="4 8" id="KW-0507">mRNA processing</keyword>
<evidence type="ECO:0000256" key="9">
    <source>
        <dbReference type="SAM" id="MobiDB-lite"/>
    </source>
</evidence>
<evidence type="ECO:0000256" key="7">
    <source>
        <dbReference type="ARBA" id="ARBA00047740"/>
    </source>
</evidence>
<feature type="compositionally biased region" description="Pro residues" evidence="9">
    <location>
        <begin position="13"/>
        <end position="33"/>
    </location>
</feature>
<dbReference type="InterPro" id="IPR033469">
    <property type="entry name" value="CYTH-like_dom_sf"/>
</dbReference>
<feature type="compositionally biased region" description="Pro residues" evidence="9">
    <location>
        <begin position="47"/>
        <end position="60"/>
    </location>
</feature>
<dbReference type="InterPro" id="IPR040343">
    <property type="entry name" value="Cet1/Ctl1"/>
</dbReference>
<evidence type="ECO:0000256" key="8">
    <source>
        <dbReference type="RuleBase" id="RU367053"/>
    </source>
</evidence>
<feature type="region of interest" description="Disordered" evidence="9">
    <location>
        <begin position="520"/>
        <end position="585"/>
    </location>
</feature>
<feature type="compositionally biased region" description="Basic residues" evidence="9">
    <location>
        <begin position="37"/>
        <end position="46"/>
    </location>
</feature>
<proteinExistence type="inferred from homology"/>
<comment type="similarity">
    <text evidence="3 8">Belongs to the fungal TPase family.</text>
</comment>
<feature type="domain" description="mRNA triphosphatase Cet1-like" evidence="10">
    <location>
        <begin position="596"/>
        <end position="850"/>
    </location>
</feature>
<evidence type="ECO:0000256" key="2">
    <source>
        <dbReference type="ARBA" id="ARBA00004123"/>
    </source>
</evidence>
<dbReference type="GO" id="GO:0006370">
    <property type="term" value="P:7-methylguanosine mRNA capping"/>
    <property type="evidence" value="ECO:0007669"/>
    <property type="project" value="UniProtKB-UniRule"/>
</dbReference>
<name>A0AAD9VYV2_PHOAM</name>